<evidence type="ECO:0000256" key="1">
    <source>
        <dbReference type="SAM" id="MobiDB-lite"/>
    </source>
</evidence>
<dbReference type="InterPro" id="IPR009922">
    <property type="entry name" value="DUF1457"/>
</dbReference>
<evidence type="ECO:0000313" key="3">
    <source>
        <dbReference type="Proteomes" id="UP000198893"/>
    </source>
</evidence>
<keyword evidence="3" id="KW-1185">Reference proteome</keyword>
<feature type="region of interest" description="Disordered" evidence="1">
    <location>
        <begin position="170"/>
        <end position="220"/>
    </location>
</feature>
<dbReference type="Pfam" id="PF07310">
    <property type="entry name" value="PAS_5"/>
    <property type="match status" value="1"/>
</dbReference>
<dbReference type="STRING" id="569882.SAMN04490248_12625"/>
<proteinExistence type="predicted"/>
<dbReference type="Proteomes" id="UP000198893">
    <property type="component" value="Unassembled WGS sequence"/>
</dbReference>
<evidence type="ECO:0008006" key="4">
    <source>
        <dbReference type="Google" id="ProtNLM"/>
    </source>
</evidence>
<protein>
    <recommendedName>
        <fullName evidence="4">PAS domain-containing protein</fullName>
    </recommendedName>
</protein>
<organism evidence="2 3">
    <name type="scientific">Salinihabitans flavidus</name>
    <dbReference type="NCBI Taxonomy" id="569882"/>
    <lineage>
        <taxon>Bacteria</taxon>
        <taxon>Pseudomonadati</taxon>
        <taxon>Pseudomonadota</taxon>
        <taxon>Alphaproteobacteria</taxon>
        <taxon>Rhodobacterales</taxon>
        <taxon>Roseobacteraceae</taxon>
        <taxon>Salinihabitans</taxon>
    </lineage>
</organism>
<accession>A0A1H8V847</accession>
<dbReference type="EMBL" id="FODS01000026">
    <property type="protein sequence ID" value="SEP11531.1"/>
    <property type="molecule type" value="Genomic_DNA"/>
</dbReference>
<sequence length="220" mass="23394">MSGGVEFLSVPVLSQVEGYWDALREGRDMPLRSEVDPRGIQGALAHAFILERIAPGMTRIRVAGSVLNNVMGMEVRGMPFSALFTVGARKQLAALCDRVLTTPARARIALSAETGFGRGPLDGQLLLLPLRSDLGDISRMIGCLSLQGMVGTTSRRFDIVHSTLTPLGALRPDAGMHTPAPHRAPVDDAPSRTAVTTGTAEESGGHGSERPYLRLVVTGE</sequence>
<gene>
    <name evidence="2" type="ORF">SAMN04490248_12625</name>
</gene>
<name>A0A1H8V847_9RHOB</name>
<dbReference type="AlphaFoldDB" id="A0A1H8V847"/>
<evidence type="ECO:0000313" key="2">
    <source>
        <dbReference type="EMBL" id="SEP11531.1"/>
    </source>
</evidence>
<reference evidence="2 3" key="1">
    <citation type="submission" date="2016-10" db="EMBL/GenBank/DDBJ databases">
        <authorList>
            <person name="de Groot N.N."/>
        </authorList>
    </citation>
    <scope>NUCLEOTIDE SEQUENCE [LARGE SCALE GENOMIC DNA]</scope>
    <source>
        <strain evidence="2 3">DSM 27842</strain>
    </source>
</reference>
<feature type="compositionally biased region" description="Basic and acidic residues" evidence="1">
    <location>
        <begin position="203"/>
        <end position="212"/>
    </location>
</feature>
<dbReference type="RefSeq" id="WP_175483280.1">
    <property type="nucleotide sequence ID" value="NZ_FODS01000026.1"/>
</dbReference>